<organism evidence="1 2">
    <name type="scientific">Candidatus Nitrospira allomarina</name>
    <dbReference type="NCBI Taxonomy" id="3020900"/>
    <lineage>
        <taxon>Bacteria</taxon>
        <taxon>Pseudomonadati</taxon>
        <taxon>Nitrospirota</taxon>
        <taxon>Nitrospiria</taxon>
        <taxon>Nitrospirales</taxon>
        <taxon>Nitrospiraceae</taxon>
        <taxon>Nitrospira</taxon>
    </lineage>
</organism>
<dbReference type="KEGG" id="nall:PP769_18090"/>
<sequence length="202" mass="22343">MGVLLRFDYIMMRGLASYSFVEWLMAVNDPFSHFPLRIKVEAQALSRVYVRESDCFAVHGPVPSALATSVLYAFDDPVINVCRGEVPALSGLPSDLIVTPVYRLEPNGPQGVPTGNVFIRFRLKVSVEGRQKDIEACGFSIRESLSYAPHAAWLRSQDGNIATALNGIAKLRDLIDVELVEPQMLMRRMQRSPDGPPSNAPP</sequence>
<proteinExistence type="predicted"/>
<reference evidence="1 2" key="1">
    <citation type="submission" date="2023-01" db="EMBL/GenBank/DDBJ databases">
        <title>Cultivation and genomic characterization of new, ubiquitous marine nitrite-oxidizing bacteria from the Nitrospirales.</title>
        <authorList>
            <person name="Mueller A.J."/>
            <person name="Daebeler A."/>
            <person name="Herbold C.W."/>
            <person name="Kirkegaard R.H."/>
            <person name="Daims H."/>
        </authorList>
    </citation>
    <scope>NUCLEOTIDE SEQUENCE [LARGE SCALE GENOMIC DNA]</scope>
    <source>
        <strain evidence="1 2">VA</strain>
    </source>
</reference>
<evidence type="ECO:0000313" key="2">
    <source>
        <dbReference type="Proteomes" id="UP001302719"/>
    </source>
</evidence>
<evidence type="ECO:0000313" key="1">
    <source>
        <dbReference type="EMBL" id="WNM57858.1"/>
    </source>
</evidence>
<dbReference type="EMBL" id="CP116967">
    <property type="protein sequence ID" value="WNM57858.1"/>
    <property type="molecule type" value="Genomic_DNA"/>
</dbReference>
<keyword evidence="2" id="KW-1185">Reference proteome</keyword>
<accession>A0AA96GFG4</accession>
<dbReference type="AlphaFoldDB" id="A0AA96GFG4"/>
<dbReference type="RefSeq" id="WP_312642868.1">
    <property type="nucleotide sequence ID" value="NZ_CP116967.1"/>
</dbReference>
<name>A0AA96GFG4_9BACT</name>
<protein>
    <submittedName>
        <fullName evidence="1">Uncharacterized protein</fullName>
    </submittedName>
</protein>
<dbReference type="Proteomes" id="UP001302719">
    <property type="component" value="Chromosome"/>
</dbReference>
<gene>
    <name evidence="1" type="ORF">PP769_18090</name>
</gene>